<feature type="domain" description="PDZ" evidence="5">
    <location>
        <begin position="346"/>
        <end position="422"/>
    </location>
</feature>
<proteinExistence type="predicted"/>
<dbReference type="GO" id="GO:0005886">
    <property type="term" value="C:plasma membrane"/>
    <property type="evidence" value="ECO:0007669"/>
    <property type="project" value="TreeGrafter"/>
</dbReference>
<dbReference type="Proteomes" id="UP001208570">
    <property type="component" value="Unassembled WGS sequence"/>
</dbReference>
<feature type="domain" description="PDZ" evidence="5">
    <location>
        <begin position="1025"/>
        <end position="1093"/>
    </location>
</feature>
<feature type="compositionally biased region" description="Polar residues" evidence="4">
    <location>
        <begin position="1006"/>
        <end position="1019"/>
    </location>
</feature>
<gene>
    <name evidence="6" type="ORF">LSH36_219g03059</name>
</gene>
<dbReference type="InterPro" id="IPR036034">
    <property type="entry name" value="PDZ_sf"/>
</dbReference>
<evidence type="ECO:0000313" key="6">
    <source>
        <dbReference type="EMBL" id="KAK2156209.1"/>
    </source>
</evidence>
<dbReference type="GO" id="GO:0005929">
    <property type="term" value="C:cilium"/>
    <property type="evidence" value="ECO:0007669"/>
    <property type="project" value="TreeGrafter"/>
</dbReference>
<evidence type="ECO:0000256" key="3">
    <source>
        <dbReference type="ARBA" id="ARBA00023273"/>
    </source>
</evidence>
<dbReference type="SUPFAM" id="SSF50156">
    <property type="entry name" value="PDZ domain-like"/>
    <property type="match status" value="3"/>
</dbReference>
<dbReference type="FunFam" id="2.30.42.10:FF:000087">
    <property type="entry name" value="Whirlin a"/>
    <property type="match status" value="2"/>
</dbReference>
<dbReference type="CDD" id="cd06741">
    <property type="entry name" value="PDZ2_FL-whirlin"/>
    <property type="match status" value="1"/>
</dbReference>
<keyword evidence="7" id="KW-1185">Reference proteome</keyword>
<keyword evidence="2" id="KW-0677">Repeat</keyword>
<name>A0AAD9JNB6_9ANNE</name>
<organism evidence="6 7">
    <name type="scientific">Paralvinella palmiformis</name>
    <dbReference type="NCBI Taxonomy" id="53620"/>
    <lineage>
        <taxon>Eukaryota</taxon>
        <taxon>Metazoa</taxon>
        <taxon>Spiralia</taxon>
        <taxon>Lophotrochozoa</taxon>
        <taxon>Annelida</taxon>
        <taxon>Polychaeta</taxon>
        <taxon>Sedentaria</taxon>
        <taxon>Canalipalpata</taxon>
        <taxon>Terebellida</taxon>
        <taxon>Terebelliformia</taxon>
        <taxon>Alvinellidae</taxon>
        <taxon>Paralvinella</taxon>
    </lineage>
</organism>
<accession>A0AAD9JNB6</accession>
<feature type="compositionally biased region" description="Basic and acidic residues" evidence="4">
    <location>
        <begin position="872"/>
        <end position="883"/>
    </location>
</feature>
<evidence type="ECO:0000259" key="5">
    <source>
        <dbReference type="PROSITE" id="PS50106"/>
    </source>
</evidence>
<keyword evidence="3" id="KW-0966">Cell projection</keyword>
<dbReference type="PANTHER" id="PTHR23116">
    <property type="entry name" value="PDZ DOMAIN CONTAINING WHIRLIN AND HARMONIN-RELATED"/>
    <property type="match status" value="1"/>
</dbReference>
<dbReference type="Pfam" id="PF00595">
    <property type="entry name" value="PDZ"/>
    <property type="match status" value="3"/>
</dbReference>
<evidence type="ECO:0000313" key="7">
    <source>
        <dbReference type="Proteomes" id="UP001208570"/>
    </source>
</evidence>
<dbReference type="GO" id="GO:0002142">
    <property type="term" value="C:stereocilia ankle link complex"/>
    <property type="evidence" value="ECO:0007669"/>
    <property type="project" value="TreeGrafter"/>
</dbReference>
<comment type="caution">
    <text evidence="6">The sequence shown here is derived from an EMBL/GenBank/DDBJ whole genome shotgun (WGS) entry which is preliminary data.</text>
</comment>
<evidence type="ECO:0000256" key="4">
    <source>
        <dbReference type="SAM" id="MobiDB-lite"/>
    </source>
</evidence>
<dbReference type="Gene3D" id="2.30.42.10">
    <property type="match status" value="3"/>
</dbReference>
<protein>
    <recommendedName>
        <fullName evidence="5">PDZ domain-containing protein</fullName>
    </recommendedName>
</protein>
<comment type="subcellular location">
    <subcellularLocation>
        <location evidence="1">Cell projection</location>
    </subcellularLocation>
</comment>
<feature type="region of interest" description="Disordered" evidence="4">
    <location>
        <begin position="914"/>
        <end position="933"/>
    </location>
</feature>
<feature type="region of interest" description="Disordered" evidence="4">
    <location>
        <begin position="674"/>
        <end position="708"/>
    </location>
</feature>
<dbReference type="SMART" id="SM00228">
    <property type="entry name" value="PDZ"/>
    <property type="match status" value="3"/>
</dbReference>
<dbReference type="EMBL" id="JAODUP010000219">
    <property type="protein sequence ID" value="KAK2156209.1"/>
    <property type="molecule type" value="Genomic_DNA"/>
</dbReference>
<dbReference type="InterPro" id="IPR051844">
    <property type="entry name" value="USH2_Complex_Protein"/>
</dbReference>
<evidence type="ECO:0000256" key="2">
    <source>
        <dbReference type="ARBA" id="ARBA00022737"/>
    </source>
</evidence>
<dbReference type="AlphaFoldDB" id="A0AAD9JNB6"/>
<sequence length="1118" mass="122865">MVSAPTLGRHLVYEEPVDDEMTADLRPKPSANVSRLQDTIHYLLNEQEQAEFRQIINDYHGRRNVNDFCHALTILLDTPAKREITKHLRKIIRKADAARFDQYMSSVSASAAAPSPPTGVPSRQIPASNGLLAQWETKSLPRRFPGQYATIGHRPRGSASVVSAPAYQFATLPHPGSRVIKRPMAHTDFLGAGRTSAPEWEIRAARVKRVVLEQPANPTVGLGFSIRGGAEHGIGIYVSYVDTGSVAERQGLEPGDQIISVNGLSFRKITHKEAAKIVKASHTIDMEVRHVGRIPGSFETHQSYTWVDEFGRTVSPPPEVDQSGRYNTADGRKSGLMLLKDTDERKVNLVVSESKTLGISIRGGNEFGLGIYITQADSGSPADNAGLKVSSVSWLCDQILDVNGRTFLDISHGDAVKALKSSKHLMITVKDVGKLPYTRTTYDHTQWISDDELALTSRHDNKGTDLGTVRSETSSLNGRFTALQINDSMFSRGAGSQLMHNSMMSHNTQMALIDESARCLLNDNQHAALKYYIDDYQKGFIQVEALLLALFEILNTKTKFALLTDIRGIIHPKDIKTFDHLVLQKEVTLLKSKSMETLYPLPRDSDDDSLGLSHSHYGWPTTSVNQVTTQASEEEMEALRKAIELIDNDRIQERKTQKKGRRLKIGLGRKNFRCPSEDSGVELNGSQNTSINQHKDSRPRGNDSANGYRGKYMSLGRKNAYSLIDTPISNGSHQDPMLSSLSDLEDRMDMFKTLPAQFESEMVHANIQTDEDWSHVSSGFGSSQERPSKASTSRRMRLYSASSECELRNVDPSMGHLNGERGSVSSHQMSPASGMVSVPDRWGDAGSEESPYANVGRPRKPPRSYRSINRSRSAEGGDPEETRSTSSNIPSINLDHPPPSEQLGAWESDSRMMEPLSIVPPPPSPDDPATSSATVDVNHYKLFDIPFDDVDIGYTAAPPSETSLQLSPIAIVPPPPPMDSTFGTDDFRLDPDDQSGSKSTSDRSPDQVTSPSGQISPTDNGELKSIVVHKTRPTLGLAIEGGANTRQPLPRIINIQPDGAAARCNDLSIGDIIVKVNGQSLEGKLHRQCAKIIATAFKDKQTDTLTLGVMKCARKMKV</sequence>
<evidence type="ECO:0000256" key="1">
    <source>
        <dbReference type="ARBA" id="ARBA00004316"/>
    </source>
</evidence>
<dbReference type="FunFam" id="2.30.42.10:FF:000079">
    <property type="entry name" value="Whirlin a"/>
    <property type="match status" value="1"/>
</dbReference>
<feature type="compositionally biased region" description="Polar residues" evidence="4">
    <location>
        <begin position="775"/>
        <end position="791"/>
    </location>
</feature>
<dbReference type="GO" id="GO:0032426">
    <property type="term" value="C:stereocilium tip"/>
    <property type="evidence" value="ECO:0007669"/>
    <property type="project" value="TreeGrafter"/>
</dbReference>
<feature type="region of interest" description="Disordered" evidence="4">
    <location>
        <begin position="773"/>
        <end position="905"/>
    </location>
</feature>
<feature type="region of interest" description="Disordered" evidence="4">
    <location>
        <begin position="959"/>
        <end position="1023"/>
    </location>
</feature>
<dbReference type="Gene3D" id="1.20.1160.20">
    <property type="match status" value="2"/>
</dbReference>
<dbReference type="PROSITE" id="PS50106">
    <property type="entry name" value="PDZ"/>
    <property type="match status" value="3"/>
</dbReference>
<dbReference type="PANTHER" id="PTHR23116:SF37">
    <property type="entry name" value="WHIRLIN"/>
    <property type="match status" value="1"/>
</dbReference>
<feature type="domain" description="PDZ" evidence="5">
    <location>
        <begin position="209"/>
        <end position="281"/>
    </location>
</feature>
<dbReference type="InterPro" id="IPR001478">
    <property type="entry name" value="PDZ"/>
</dbReference>
<reference evidence="6" key="1">
    <citation type="journal article" date="2023" name="Mol. Biol. Evol.">
        <title>Third-Generation Sequencing Reveals the Adaptive Role of the Epigenome in Three Deep-Sea Polychaetes.</title>
        <authorList>
            <person name="Perez M."/>
            <person name="Aroh O."/>
            <person name="Sun Y."/>
            <person name="Lan Y."/>
            <person name="Juniper S.K."/>
            <person name="Young C.R."/>
            <person name="Angers B."/>
            <person name="Qian P.Y."/>
        </authorList>
    </citation>
    <scope>NUCLEOTIDE SEQUENCE</scope>
    <source>
        <strain evidence="6">P08H-3</strain>
    </source>
</reference>